<evidence type="ECO:0000313" key="2">
    <source>
        <dbReference type="Proteomes" id="UP001241758"/>
    </source>
</evidence>
<comment type="caution">
    <text evidence="1">The sequence shown here is derived from an EMBL/GenBank/DDBJ whole genome shotgun (WGS) entry which is preliminary data.</text>
</comment>
<evidence type="ECO:0000313" key="1">
    <source>
        <dbReference type="EMBL" id="MDI6105789.1"/>
    </source>
</evidence>
<gene>
    <name evidence="1" type="ORF">QLQ12_45150</name>
</gene>
<dbReference type="EMBL" id="JASCTH010000055">
    <property type="protein sequence ID" value="MDI6105789.1"/>
    <property type="molecule type" value="Genomic_DNA"/>
</dbReference>
<dbReference type="RefSeq" id="WP_282767253.1">
    <property type="nucleotide sequence ID" value="NZ_JASCTH010000055.1"/>
</dbReference>
<sequence length="178" mass="19641">MAVLFELVVNFGANHAAAEQAHATVLNHPRLQAGEHQIPLHEPRLMTTRSKDGNEYLEMAVLPVGVGIGGAMDHGRRIIELTAEELSELGHGLYGLLRQLTGYHAAQVGWDPEGRVDLDELRSDWSDELATGRLPGLTLAEEIHQELQGFGFTRFAPGYVWIPYRGEQSSPWSPDQPA</sequence>
<organism evidence="1 2">
    <name type="scientific">Actinoplanes sandaracinus</name>
    <dbReference type="NCBI Taxonomy" id="3045177"/>
    <lineage>
        <taxon>Bacteria</taxon>
        <taxon>Bacillati</taxon>
        <taxon>Actinomycetota</taxon>
        <taxon>Actinomycetes</taxon>
        <taxon>Micromonosporales</taxon>
        <taxon>Micromonosporaceae</taxon>
        <taxon>Actinoplanes</taxon>
    </lineage>
</organism>
<dbReference type="Proteomes" id="UP001241758">
    <property type="component" value="Unassembled WGS sequence"/>
</dbReference>
<keyword evidence="2" id="KW-1185">Reference proteome</keyword>
<protein>
    <submittedName>
        <fullName evidence="1">Uncharacterized protein</fullName>
    </submittedName>
</protein>
<proteinExistence type="predicted"/>
<accession>A0ABT6X1D2</accession>
<name>A0ABT6X1D2_9ACTN</name>
<reference evidence="1 2" key="1">
    <citation type="submission" date="2023-05" db="EMBL/GenBank/DDBJ databases">
        <title>Actinoplanes sp. NEAU-A12 genome sequencing.</title>
        <authorList>
            <person name="Wang Z.-S."/>
        </authorList>
    </citation>
    <scope>NUCLEOTIDE SEQUENCE [LARGE SCALE GENOMIC DNA]</scope>
    <source>
        <strain evidence="1 2">NEAU-A12</strain>
    </source>
</reference>